<feature type="signal peptide" evidence="1">
    <location>
        <begin position="1"/>
        <end position="20"/>
    </location>
</feature>
<feature type="chain" id="PRO_5043718088" description="RxLR effector candidate protein" evidence="1">
    <location>
        <begin position="21"/>
        <end position="269"/>
    </location>
</feature>
<keyword evidence="1" id="KW-0732">Signal</keyword>
<reference evidence="2" key="1">
    <citation type="submission" date="2022-12" db="EMBL/GenBank/DDBJ databases">
        <authorList>
            <person name="Webb A."/>
        </authorList>
    </citation>
    <scope>NUCLEOTIDE SEQUENCE</scope>
    <source>
        <strain evidence="2">Hp1</strain>
    </source>
</reference>
<gene>
    <name evidence="2" type="ORF">HBR001_LOCUS6800</name>
</gene>
<keyword evidence="3" id="KW-1185">Reference proteome</keyword>
<accession>A0AAV0UL99</accession>
<evidence type="ECO:0008006" key="4">
    <source>
        <dbReference type="Google" id="ProtNLM"/>
    </source>
</evidence>
<organism evidence="2 3">
    <name type="scientific">Hyaloperonospora brassicae</name>
    <name type="common">Brassica downy mildew</name>
    <name type="synonym">Peronospora brassicae</name>
    <dbReference type="NCBI Taxonomy" id="162125"/>
    <lineage>
        <taxon>Eukaryota</taxon>
        <taxon>Sar</taxon>
        <taxon>Stramenopiles</taxon>
        <taxon>Oomycota</taxon>
        <taxon>Peronosporomycetes</taxon>
        <taxon>Peronosporales</taxon>
        <taxon>Peronosporaceae</taxon>
        <taxon>Hyaloperonospora</taxon>
    </lineage>
</organism>
<dbReference type="EMBL" id="CANTFL010001312">
    <property type="protein sequence ID" value="CAI5736360.1"/>
    <property type="molecule type" value="Genomic_DNA"/>
</dbReference>
<protein>
    <recommendedName>
        <fullName evidence="4">RxLR effector candidate protein</fullName>
    </recommendedName>
</protein>
<sequence length="269" mass="30220">MRSSIFVIALLMSGVLLVTADAVSASRRLKATTPGAEKLVDEAPKEVARVPLPDVEGLEERWNGPVSWVNRFVEWIKSFMVDLRSLYFRHHIPAASEDYLTLLLKTYAKDPHHTVQMATAMLRYRSLFNRGVNVRLVEDLDLLLSHDACVRIVTVNRFTSLHPSAYTTVVEALRRHLGELEVAILITRAKQVQPYAVHVEELQFEAWKAKAITPEQVLLAFSNGGPLLSESSAFAAPSPYIFGDFLYIDRIVSDYKTYLGNKHVGAREG</sequence>
<comment type="caution">
    <text evidence="2">The sequence shown here is derived from an EMBL/GenBank/DDBJ whole genome shotgun (WGS) entry which is preliminary data.</text>
</comment>
<name>A0AAV0UL99_HYABA</name>
<dbReference type="AlphaFoldDB" id="A0AAV0UL99"/>
<dbReference type="Proteomes" id="UP001162031">
    <property type="component" value="Unassembled WGS sequence"/>
</dbReference>
<evidence type="ECO:0000256" key="1">
    <source>
        <dbReference type="SAM" id="SignalP"/>
    </source>
</evidence>
<evidence type="ECO:0000313" key="3">
    <source>
        <dbReference type="Proteomes" id="UP001162031"/>
    </source>
</evidence>
<proteinExistence type="predicted"/>
<evidence type="ECO:0000313" key="2">
    <source>
        <dbReference type="EMBL" id="CAI5736360.1"/>
    </source>
</evidence>